<proteinExistence type="predicted"/>
<evidence type="ECO:0000313" key="2">
    <source>
        <dbReference type="Proteomes" id="UP001149821"/>
    </source>
</evidence>
<organism evidence="1 2">
    <name type="scientific">Enterovibrio qingdaonensis</name>
    <dbReference type="NCBI Taxonomy" id="2899818"/>
    <lineage>
        <taxon>Bacteria</taxon>
        <taxon>Pseudomonadati</taxon>
        <taxon>Pseudomonadota</taxon>
        <taxon>Gammaproteobacteria</taxon>
        <taxon>Vibrionales</taxon>
        <taxon>Vibrionaceae</taxon>
        <taxon>Enterovibrio</taxon>
    </lineage>
</organism>
<keyword evidence="2" id="KW-1185">Reference proteome</keyword>
<dbReference type="RefSeq" id="WP_274141222.1">
    <property type="nucleotide sequence ID" value="NZ_JAJUBB010000004.1"/>
</dbReference>
<name>A0ABT5QK27_9GAMM</name>
<sequence length="126" mass="14387">MSVLFSLIIIMLLTAFPLKAALLEHTESLSRNHFYVAIDTDDTPYQHVFQVGGEHINHYYILGFEGDIFSVNVRGFDGQPDVYIGGDSVIHNEGTYQVVKQHTWLEIAISAHPYSEYLIEVHVHRE</sequence>
<accession>A0ABT5QK27</accession>
<gene>
    <name evidence="1" type="ORF">LRP49_07055</name>
</gene>
<protein>
    <submittedName>
        <fullName evidence="1">Uncharacterized protein</fullName>
    </submittedName>
</protein>
<comment type="caution">
    <text evidence="1">The sequence shown here is derived from an EMBL/GenBank/DDBJ whole genome shotgun (WGS) entry which is preliminary data.</text>
</comment>
<reference evidence="1" key="1">
    <citation type="submission" date="2021-12" db="EMBL/GenBank/DDBJ databases">
        <title>Enterovibrio ZSDZ35 sp. nov. and Enterovibrio ZSDZ42 sp. nov., isolated from coastal seawater in Qingdao.</title>
        <authorList>
            <person name="Zhang P."/>
        </authorList>
    </citation>
    <scope>NUCLEOTIDE SEQUENCE</scope>
    <source>
        <strain evidence="1">ZSDZ35</strain>
    </source>
</reference>
<evidence type="ECO:0000313" key="1">
    <source>
        <dbReference type="EMBL" id="MDD1780959.1"/>
    </source>
</evidence>
<dbReference type="Proteomes" id="UP001149821">
    <property type="component" value="Unassembled WGS sequence"/>
</dbReference>
<dbReference type="EMBL" id="JAJUBB010000004">
    <property type="protein sequence ID" value="MDD1780959.1"/>
    <property type="molecule type" value="Genomic_DNA"/>
</dbReference>